<dbReference type="CDD" id="cd00075">
    <property type="entry name" value="HATPase"/>
    <property type="match status" value="1"/>
</dbReference>
<evidence type="ECO:0000313" key="15">
    <source>
        <dbReference type="EMBL" id="GLU50147.1"/>
    </source>
</evidence>
<dbReference type="PANTHER" id="PTHR43711:SF1">
    <property type="entry name" value="HISTIDINE KINASE 1"/>
    <property type="match status" value="1"/>
</dbReference>
<proteinExistence type="predicted"/>
<evidence type="ECO:0000256" key="5">
    <source>
        <dbReference type="ARBA" id="ARBA00022679"/>
    </source>
</evidence>
<dbReference type="CDD" id="cd06225">
    <property type="entry name" value="HAMP"/>
    <property type="match status" value="1"/>
</dbReference>
<dbReference type="SMART" id="SM00304">
    <property type="entry name" value="HAMP"/>
    <property type="match status" value="1"/>
</dbReference>
<dbReference type="PRINTS" id="PR00344">
    <property type="entry name" value="BCTRLSENSOR"/>
</dbReference>
<dbReference type="FunFam" id="3.30.565.10:FF:000006">
    <property type="entry name" value="Sensor histidine kinase WalK"/>
    <property type="match status" value="1"/>
</dbReference>
<evidence type="ECO:0000256" key="1">
    <source>
        <dbReference type="ARBA" id="ARBA00000085"/>
    </source>
</evidence>
<dbReference type="GO" id="GO:0000155">
    <property type="term" value="F:phosphorelay sensor kinase activity"/>
    <property type="evidence" value="ECO:0007669"/>
    <property type="project" value="InterPro"/>
</dbReference>
<accession>A0A9W6UKW6</accession>
<evidence type="ECO:0000256" key="2">
    <source>
        <dbReference type="ARBA" id="ARBA00004236"/>
    </source>
</evidence>
<keyword evidence="7 15" id="KW-0418">Kinase</keyword>
<name>A0A9W6UKW6_9ACTN</name>
<keyword evidence="9" id="KW-0902">Two-component regulatory system</keyword>
<evidence type="ECO:0000313" key="16">
    <source>
        <dbReference type="Proteomes" id="UP001165092"/>
    </source>
</evidence>
<dbReference type="Pfam" id="PF00672">
    <property type="entry name" value="HAMP"/>
    <property type="match status" value="1"/>
</dbReference>
<dbReference type="SMART" id="SM00387">
    <property type="entry name" value="HATPase_c"/>
    <property type="match status" value="1"/>
</dbReference>
<dbReference type="CDD" id="cd00082">
    <property type="entry name" value="HisKA"/>
    <property type="match status" value="1"/>
</dbReference>
<keyword evidence="12" id="KW-0472">Membrane</keyword>
<dbReference type="EMBL" id="BSQG01000011">
    <property type="protein sequence ID" value="GLU50147.1"/>
    <property type="molecule type" value="Genomic_DNA"/>
</dbReference>
<keyword evidence="16" id="KW-1185">Reference proteome</keyword>
<dbReference type="InterPro" id="IPR036097">
    <property type="entry name" value="HisK_dim/P_sf"/>
</dbReference>
<dbReference type="Gene3D" id="6.10.340.10">
    <property type="match status" value="1"/>
</dbReference>
<organism evidence="15 16">
    <name type="scientific">Nocardiopsis ansamitocini</name>
    <dbReference type="NCBI Taxonomy" id="1670832"/>
    <lineage>
        <taxon>Bacteria</taxon>
        <taxon>Bacillati</taxon>
        <taxon>Actinomycetota</taxon>
        <taxon>Actinomycetes</taxon>
        <taxon>Streptosporangiales</taxon>
        <taxon>Nocardiopsidaceae</taxon>
        <taxon>Nocardiopsis</taxon>
    </lineage>
</organism>
<feature type="transmembrane region" description="Helical" evidence="12">
    <location>
        <begin position="21"/>
        <end position="43"/>
    </location>
</feature>
<evidence type="ECO:0000259" key="14">
    <source>
        <dbReference type="PROSITE" id="PS50885"/>
    </source>
</evidence>
<comment type="subcellular location">
    <subcellularLocation>
        <location evidence="2">Cell membrane</location>
    </subcellularLocation>
</comment>
<evidence type="ECO:0000256" key="7">
    <source>
        <dbReference type="ARBA" id="ARBA00022777"/>
    </source>
</evidence>
<comment type="catalytic activity">
    <reaction evidence="1">
        <text>ATP + protein L-histidine = ADP + protein N-phospho-L-histidine.</text>
        <dbReference type="EC" id="2.7.13.3"/>
    </reaction>
</comment>
<gene>
    <name evidence="15" type="ORF">Nans01_44980</name>
</gene>
<dbReference type="Proteomes" id="UP001165092">
    <property type="component" value="Unassembled WGS sequence"/>
</dbReference>
<dbReference type="AlphaFoldDB" id="A0A9W6UKW6"/>
<dbReference type="InterPro" id="IPR050736">
    <property type="entry name" value="Sensor_HK_Regulatory"/>
</dbReference>
<dbReference type="InterPro" id="IPR005467">
    <property type="entry name" value="His_kinase_dom"/>
</dbReference>
<dbReference type="EC" id="2.7.13.3" evidence="3"/>
<dbReference type="InterPro" id="IPR036890">
    <property type="entry name" value="HATPase_C_sf"/>
</dbReference>
<dbReference type="GO" id="GO:0005886">
    <property type="term" value="C:plasma membrane"/>
    <property type="evidence" value="ECO:0007669"/>
    <property type="project" value="UniProtKB-SubCell"/>
</dbReference>
<feature type="domain" description="HAMP" evidence="14">
    <location>
        <begin position="371"/>
        <end position="423"/>
    </location>
</feature>
<protein>
    <recommendedName>
        <fullName evidence="3">histidine kinase</fullName>
        <ecNumber evidence="3">2.7.13.3</ecNumber>
    </recommendedName>
</protein>
<evidence type="ECO:0000256" key="9">
    <source>
        <dbReference type="ARBA" id="ARBA00023012"/>
    </source>
</evidence>
<dbReference type="SMART" id="SM00388">
    <property type="entry name" value="HisKA"/>
    <property type="match status" value="1"/>
</dbReference>
<dbReference type="PROSITE" id="PS50885">
    <property type="entry name" value="HAMP"/>
    <property type="match status" value="1"/>
</dbReference>
<keyword evidence="10" id="KW-0175">Coiled coil</keyword>
<feature type="transmembrane region" description="Helical" evidence="12">
    <location>
        <begin position="351"/>
        <end position="369"/>
    </location>
</feature>
<dbReference type="Gene3D" id="3.30.565.10">
    <property type="entry name" value="Histidine kinase-like ATPase, C-terminal domain"/>
    <property type="match status" value="1"/>
</dbReference>
<keyword evidence="6 12" id="KW-0812">Transmembrane</keyword>
<evidence type="ECO:0000256" key="8">
    <source>
        <dbReference type="ARBA" id="ARBA00022989"/>
    </source>
</evidence>
<dbReference type="Gene3D" id="1.10.287.130">
    <property type="match status" value="1"/>
</dbReference>
<dbReference type="PANTHER" id="PTHR43711">
    <property type="entry name" value="TWO-COMPONENT HISTIDINE KINASE"/>
    <property type="match status" value="1"/>
</dbReference>
<dbReference type="RefSeq" id="WP_285761677.1">
    <property type="nucleotide sequence ID" value="NZ_BSQG01000011.1"/>
</dbReference>
<evidence type="ECO:0000256" key="10">
    <source>
        <dbReference type="SAM" id="Coils"/>
    </source>
</evidence>
<dbReference type="Pfam" id="PF02518">
    <property type="entry name" value="HATPase_c"/>
    <property type="match status" value="1"/>
</dbReference>
<keyword evidence="5" id="KW-0808">Transferase</keyword>
<feature type="domain" description="Histidine kinase" evidence="13">
    <location>
        <begin position="431"/>
        <end position="645"/>
    </location>
</feature>
<dbReference type="InterPro" id="IPR003594">
    <property type="entry name" value="HATPase_dom"/>
</dbReference>
<evidence type="ECO:0000256" key="4">
    <source>
        <dbReference type="ARBA" id="ARBA00022553"/>
    </source>
</evidence>
<evidence type="ECO:0000256" key="6">
    <source>
        <dbReference type="ARBA" id="ARBA00022692"/>
    </source>
</evidence>
<dbReference type="InterPro" id="IPR003660">
    <property type="entry name" value="HAMP_dom"/>
</dbReference>
<evidence type="ECO:0000256" key="3">
    <source>
        <dbReference type="ARBA" id="ARBA00012438"/>
    </source>
</evidence>
<evidence type="ECO:0000256" key="11">
    <source>
        <dbReference type="SAM" id="MobiDB-lite"/>
    </source>
</evidence>
<dbReference type="PROSITE" id="PS50109">
    <property type="entry name" value="HIS_KIN"/>
    <property type="match status" value="1"/>
</dbReference>
<dbReference type="InterPro" id="IPR003661">
    <property type="entry name" value="HisK_dim/P_dom"/>
</dbReference>
<feature type="region of interest" description="Disordered" evidence="11">
    <location>
        <begin position="625"/>
        <end position="654"/>
    </location>
</feature>
<reference evidence="15" key="1">
    <citation type="submission" date="2023-02" db="EMBL/GenBank/DDBJ databases">
        <title>Nocardiopsis ansamitocini NBRC 112285.</title>
        <authorList>
            <person name="Ichikawa N."/>
            <person name="Sato H."/>
            <person name="Tonouchi N."/>
        </authorList>
    </citation>
    <scope>NUCLEOTIDE SEQUENCE</scope>
    <source>
        <strain evidence="15">NBRC 112285</strain>
    </source>
</reference>
<dbReference type="InterPro" id="IPR004358">
    <property type="entry name" value="Sig_transdc_His_kin-like_C"/>
</dbReference>
<dbReference type="SUPFAM" id="SSF158472">
    <property type="entry name" value="HAMP domain-like"/>
    <property type="match status" value="1"/>
</dbReference>
<dbReference type="SUPFAM" id="SSF47384">
    <property type="entry name" value="Homodimeric domain of signal transducing histidine kinase"/>
    <property type="match status" value="1"/>
</dbReference>
<comment type="caution">
    <text evidence="15">The sequence shown here is derived from an EMBL/GenBank/DDBJ whole genome shotgun (WGS) entry which is preliminary data.</text>
</comment>
<evidence type="ECO:0000256" key="12">
    <source>
        <dbReference type="SAM" id="Phobius"/>
    </source>
</evidence>
<evidence type="ECO:0000259" key="13">
    <source>
        <dbReference type="PROSITE" id="PS50109"/>
    </source>
</evidence>
<dbReference type="Pfam" id="PF00512">
    <property type="entry name" value="HisKA"/>
    <property type="match status" value="1"/>
</dbReference>
<keyword evidence="8 12" id="KW-1133">Transmembrane helix</keyword>
<sequence>MRRRRPRTRTPGPRPHNRLSVRLMGGFVLVAVSSVTATAWVAVQGTSGAILTEQGQTLADDTRIYDELLGYAATHSDWADSGGLVSELADDTGRRITLTTQERRTIADSAVEGTPLRGRVSSVLDPLAVDAALVAEASPIDSRAVGPFALTDEERAEKLELAEAIVDCLTLLGVESRVVVNPSGRPGVDTRSTSLSGIRRTVAEAAERPPPGHCVEALPVASPLPVVPVPEEPTEFDEDLLVQGFPMNDGLAELALPTTTERDALEELNALFSECVGAEARTPALDLADALPLLEPSDAGSSDHPSDPCVESARRELLGPFTAPAALLFISDPVEEESSGLALSREGMTRIVGLVAVVLALAVGASIMLSSRLTRPLRILTDAVQRVGSGEGATGVSVSDRGEIGQLAEAFNNMSHRLARLERQRKDMISDISHELRTPLANIRSWLEAAQDGLADLDHARRATLIGEALLLQRLIDDLQDLAQADAGKLRLYPEPVDMSEIVAQVVAGHRRGAESGSVNLAGTHSGDVTVSADPSRMRQALGNLVSNALRHTPPGGRVTVRAFRVHREVVVEVEDTGEGIASDHLPLLFDRFWRADKSRSRRTGGSGLGLAIVRQIVELHGGRATAASTPGEGSVFTLALPADTPEPVDTDAR</sequence>
<feature type="coiled-coil region" evidence="10">
    <location>
        <begin position="404"/>
        <end position="431"/>
    </location>
</feature>
<dbReference type="SUPFAM" id="SSF55874">
    <property type="entry name" value="ATPase domain of HSP90 chaperone/DNA topoisomerase II/histidine kinase"/>
    <property type="match status" value="1"/>
</dbReference>
<keyword evidence="4" id="KW-0597">Phosphoprotein</keyword>